<name>A0A167C8G6_9ASCO</name>
<feature type="compositionally biased region" description="Low complexity" evidence="3">
    <location>
        <begin position="199"/>
        <end position="228"/>
    </location>
</feature>
<feature type="compositionally biased region" description="Low complexity" evidence="3">
    <location>
        <begin position="324"/>
        <end position="333"/>
    </location>
</feature>
<feature type="compositionally biased region" description="Acidic residues" evidence="3">
    <location>
        <begin position="601"/>
        <end position="613"/>
    </location>
</feature>
<dbReference type="KEGG" id="slb:AWJ20_4161"/>
<feature type="region of interest" description="Disordered" evidence="3">
    <location>
        <begin position="283"/>
        <end position="353"/>
    </location>
</feature>
<feature type="compositionally biased region" description="Low complexity" evidence="3">
    <location>
        <begin position="735"/>
        <end position="749"/>
    </location>
</feature>
<evidence type="ECO:0000256" key="1">
    <source>
        <dbReference type="ARBA" id="ARBA00023015"/>
    </source>
</evidence>
<feature type="region of interest" description="Disordered" evidence="3">
    <location>
        <begin position="713"/>
        <end position="778"/>
    </location>
</feature>
<dbReference type="InterPro" id="IPR013933">
    <property type="entry name" value="CRC_Rsc7/Swp82"/>
</dbReference>
<dbReference type="PANTHER" id="PTHR22597">
    <property type="entry name" value="POLYCOMB GROUP PROTEIN"/>
    <property type="match status" value="1"/>
</dbReference>
<gene>
    <name evidence="4" type="primary">NPL6</name>
    <name evidence="4" type="ORF">AWJ20_4161</name>
</gene>
<dbReference type="Proteomes" id="UP000189580">
    <property type="component" value="Chromosome c"/>
</dbReference>
<feature type="compositionally biased region" description="Polar residues" evidence="3">
    <location>
        <begin position="466"/>
        <end position="488"/>
    </location>
</feature>
<feature type="compositionally biased region" description="Low complexity" evidence="3">
    <location>
        <begin position="175"/>
        <end position="187"/>
    </location>
</feature>
<reference evidence="4 5" key="1">
    <citation type="submission" date="2016-02" db="EMBL/GenBank/DDBJ databases">
        <title>Complete genome sequence and transcriptome regulation of the pentose utilising yeast Sugiyamaella lignohabitans.</title>
        <authorList>
            <person name="Bellasio M."/>
            <person name="Peymann A."/>
            <person name="Valli M."/>
            <person name="Sipitzky M."/>
            <person name="Graf A."/>
            <person name="Sauer M."/>
            <person name="Marx H."/>
            <person name="Mattanovich D."/>
        </authorList>
    </citation>
    <scope>NUCLEOTIDE SEQUENCE [LARGE SCALE GENOMIC DNA]</scope>
    <source>
        <strain evidence="4 5">CBS 10342</strain>
    </source>
</reference>
<keyword evidence="2" id="KW-0804">Transcription</keyword>
<feature type="region of interest" description="Disordered" evidence="3">
    <location>
        <begin position="168"/>
        <end position="230"/>
    </location>
</feature>
<dbReference type="AlphaFoldDB" id="A0A167C8G6"/>
<keyword evidence="5" id="KW-1185">Reference proteome</keyword>
<feature type="compositionally biased region" description="Pro residues" evidence="3">
    <location>
        <begin position="713"/>
        <end position="733"/>
    </location>
</feature>
<feature type="region of interest" description="Disordered" evidence="3">
    <location>
        <begin position="439"/>
        <end position="502"/>
    </location>
</feature>
<feature type="region of interest" description="Disordered" evidence="3">
    <location>
        <begin position="620"/>
        <end position="654"/>
    </location>
</feature>
<sequence>MSQRTLQLGQITKAEVTPGGDEFVSAIIDEKGEQKVSPDGHLSGGREYRVKTFTLPNRGNKLYMMATDCAKELNYRDSYLLFNKNKSLYKLIATQQEKEALIEAKLLPYSFRSRQIALVTARSMFRQFGSRMINDGKRVRDDYFESKAIEQGFTEDDEVMVEKKTLPTGIRPGMQQSPSQQSDQQSQNGMDDGPQFHLPQQPQQQQQSGRSGDIPGDGQGPQNPNPQQLNLSPEHLLQNQQQIGGVSMSPQLSNQLPNQGNNAPNQPSNTQFVNANIVNLSPQQAHGQAGGVAGSMSPSMGVLNNPSSAAAAAAAKRRKRSRVPSKPSPQQANLPPPPPPPQAQQIPPQLPVIPPLNIINPIDALNMQRQTVRQPEPPSAAERAAMAAAPHILSQLGLPSASFIPGSGIHGSIDFQDVPKDNSNMAAIAAVVAAATAAAASGNTPSRNTVADDLSTPADSGKDSAINGTPKTELDTSAGSATPGTGRTNHFPHSGPGSRSAGASEVAALLGFGHTTTTHGHHSHHANVNTTSQRVNIGAVLNSQQAVAQYNNYLAQKRKDRNALWTEFWQEKIENTKAIVKAEEEEYLRVLKEKAENENNSNDENDDDDDDDAGFIRRVRQKRQEKPDPFPVSLIFKSRKGGLEAEKPPPFEMPIPPLILRTQQRMQIEKQLHQLQQMRQEGGPPIPIPPALVAAQIRAGMAPGGPNLTFQHPPPMPPQNLPPGQHPMPPFPPGSQHAFAAQQQHSQSHMKAGGPQFAPPEQQPTNWRGQAAAWNNYT</sequence>
<evidence type="ECO:0000313" key="5">
    <source>
        <dbReference type="Proteomes" id="UP000189580"/>
    </source>
</evidence>
<dbReference type="GeneID" id="30036263"/>
<feature type="region of interest" description="Disordered" evidence="3">
    <location>
        <begin position="247"/>
        <end position="270"/>
    </location>
</feature>
<feature type="compositionally biased region" description="Polar residues" evidence="3">
    <location>
        <begin position="296"/>
        <end position="305"/>
    </location>
</feature>
<dbReference type="RefSeq" id="XP_018733832.1">
    <property type="nucleotide sequence ID" value="XM_018881221.1"/>
</dbReference>
<feature type="compositionally biased region" description="Pro residues" evidence="3">
    <location>
        <begin position="334"/>
        <end position="353"/>
    </location>
</feature>
<organism evidence="4 5">
    <name type="scientific">Sugiyamaella lignohabitans</name>
    <dbReference type="NCBI Taxonomy" id="796027"/>
    <lineage>
        <taxon>Eukaryota</taxon>
        <taxon>Fungi</taxon>
        <taxon>Dikarya</taxon>
        <taxon>Ascomycota</taxon>
        <taxon>Saccharomycotina</taxon>
        <taxon>Dipodascomycetes</taxon>
        <taxon>Dipodascales</taxon>
        <taxon>Trichomonascaceae</taxon>
        <taxon>Sugiyamaella</taxon>
    </lineage>
</organism>
<feature type="compositionally biased region" description="Polar residues" evidence="3">
    <location>
        <begin position="763"/>
        <end position="778"/>
    </location>
</feature>
<dbReference type="GO" id="GO:0031490">
    <property type="term" value="F:chromatin DNA binding"/>
    <property type="evidence" value="ECO:0007669"/>
    <property type="project" value="TreeGrafter"/>
</dbReference>
<evidence type="ECO:0000256" key="2">
    <source>
        <dbReference type="ARBA" id="ARBA00023163"/>
    </source>
</evidence>
<dbReference type="Pfam" id="PF08624">
    <property type="entry name" value="CRC_subunit"/>
    <property type="match status" value="1"/>
</dbReference>
<accession>A0A167C8G6</accession>
<dbReference type="PANTHER" id="PTHR22597:SF5">
    <property type="entry name" value="LOCALIZATION PROTEIN, PUTATIVE (AFU_ORTHOLOGUE AFUA_1G10600)-RELATED"/>
    <property type="match status" value="1"/>
</dbReference>
<feature type="region of interest" description="Disordered" evidence="3">
    <location>
        <begin position="594"/>
        <end position="613"/>
    </location>
</feature>
<dbReference type="GO" id="GO:0016586">
    <property type="term" value="C:RSC-type complex"/>
    <property type="evidence" value="ECO:0007669"/>
    <property type="project" value="TreeGrafter"/>
</dbReference>
<evidence type="ECO:0000256" key="3">
    <source>
        <dbReference type="SAM" id="MobiDB-lite"/>
    </source>
</evidence>
<keyword evidence="1" id="KW-0805">Transcription regulation</keyword>
<dbReference type="OrthoDB" id="5598844at2759"/>
<dbReference type="EMBL" id="CP014500">
    <property type="protein sequence ID" value="ANB11355.1"/>
    <property type="molecule type" value="Genomic_DNA"/>
</dbReference>
<evidence type="ECO:0000313" key="4">
    <source>
        <dbReference type="EMBL" id="ANB11355.1"/>
    </source>
</evidence>
<protein>
    <submittedName>
        <fullName evidence="4">Npl6p</fullName>
    </submittedName>
</protein>
<proteinExistence type="predicted"/>